<comment type="caution">
    <text evidence="1">The sequence shown here is derived from an EMBL/GenBank/DDBJ whole genome shotgun (WGS) entry which is preliminary data.</text>
</comment>
<reference evidence="1 2" key="1">
    <citation type="submission" date="2023-05" db="EMBL/GenBank/DDBJ databases">
        <title>Draft genome of Paenibacillus sp. CCS26.</title>
        <authorList>
            <person name="Akita H."/>
            <person name="Shinto Y."/>
            <person name="Kimura Z."/>
        </authorList>
    </citation>
    <scope>NUCLEOTIDE SEQUENCE [LARGE SCALE GENOMIC DNA]</scope>
    <source>
        <strain evidence="1 2">CCS26</strain>
    </source>
</reference>
<protein>
    <submittedName>
        <fullName evidence="1">Uncharacterized protein</fullName>
    </submittedName>
</protein>
<gene>
    <name evidence="1" type="ORF">PghCCS26_35310</name>
</gene>
<name>A0ABQ6NQ99_9BACL</name>
<dbReference type="EMBL" id="BTCL01000012">
    <property type="protein sequence ID" value="GMK46402.1"/>
    <property type="molecule type" value="Genomic_DNA"/>
</dbReference>
<organism evidence="1 2">
    <name type="scientific">Paenibacillus glycanilyticus</name>
    <dbReference type="NCBI Taxonomy" id="126569"/>
    <lineage>
        <taxon>Bacteria</taxon>
        <taxon>Bacillati</taxon>
        <taxon>Bacillota</taxon>
        <taxon>Bacilli</taxon>
        <taxon>Bacillales</taxon>
        <taxon>Paenibacillaceae</taxon>
        <taxon>Paenibacillus</taxon>
    </lineage>
</organism>
<evidence type="ECO:0000313" key="1">
    <source>
        <dbReference type="EMBL" id="GMK46402.1"/>
    </source>
</evidence>
<evidence type="ECO:0000313" key="2">
    <source>
        <dbReference type="Proteomes" id="UP001285921"/>
    </source>
</evidence>
<keyword evidence="2" id="KW-1185">Reference proteome</keyword>
<proteinExistence type="predicted"/>
<dbReference type="Proteomes" id="UP001285921">
    <property type="component" value="Unassembled WGS sequence"/>
</dbReference>
<sequence length="51" mass="5649">MGEITARLEQTHSATMIKDGKTLTAKVGHDEARLLITTTLNSFAIDKRRHA</sequence>
<accession>A0ABQ6NQ99</accession>